<evidence type="ECO:0008006" key="6">
    <source>
        <dbReference type="Google" id="ProtNLM"/>
    </source>
</evidence>
<dbReference type="Gene3D" id="2.40.50.120">
    <property type="match status" value="1"/>
</dbReference>
<dbReference type="InterPro" id="IPR001820">
    <property type="entry name" value="TIMP"/>
</dbReference>
<evidence type="ECO:0000313" key="5">
    <source>
        <dbReference type="Proteomes" id="UP001634394"/>
    </source>
</evidence>
<dbReference type="GO" id="GO:0005576">
    <property type="term" value="C:extracellular region"/>
    <property type="evidence" value="ECO:0007669"/>
    <property type="project" value="UniProtKB-SubCell"/>
</dbReference>
<feature type="chain" id="PRO_5044817862" description="NTR domain-containing protein" evidence="3">
    <location>
        <begin position="25"/>
        <end position="165"/>
    </location>
</feature>
<dbReference type="SUPFAM" id="SSF50242">
    <property type="entry name" value="TIMP-like"/>
    <property type="match status" value="1"/>
</dbReference>
<sequence length="165" mass="18242">MIRRQEMFVRFMLIVLTAIHVTSACDCSMLSWEELMCPASNKTVVLARLIVSSGELYNGDGHYVTDASSAVQGRYQLTLNTIFKNGSVPLLELSGQITMVFPVQDNSCGYHFTEDNDYVIGGDVHDGGILESSRCQLLIPYESIANNRQVINILQGETTPSCDNL</sequence>
<gene>
    <name evidence="4" type="ORF">ACJMK2_033029</name>
</gene>
<dbReference type="AlphaFoldDB" id="A0ABD3X743"/>
<reference evidence="4 5" key="1">
    <citation type="submission" date="2024-11" db="EMBL/GenBank/DDBJ databases">
        <title>Chromosome-level genome assembly of the freshwater bivalve Anodonta woodiana.</title>
        <authorList>
            <person name="Chen X."/>
        </authorList>
    </citation>
    <scope>NUCLEOTIDE SEQUENCE [LARGE SCALE GENOMIC DNA]</scope>
    <source>
        <strain evidence="4">MN2024</strain>
        <tissue evidence="4">Gills</tissue>
    </source>
</reference>
<evidence type="ECO:0000256" key="3">
    <source>
        <dbReference type="SAM" id="SignalP"/>
    </source>
</evidence>
<comment type="caution">
    <text evidence="4">The sequence shown here is derived from an EMBL/GenBank/DDBJ whole genome shotgun (WGS) entry which is preliminary data.</text>
</comment>
<evidence type="ECO:0000256" key="2">
    <source>
        <dbReference type="ARBA" id="ARBA00022525"/>
    </source>
</evidence>
<evidence type="ECO:0000256" key="1">
    <source>
        <dbReference type="ARBA" id="ARBA00004613"/>
    </source>
</evidence>
<keyword evidence="2" id="KW-0964">Secreted</keyword>
<dbReference type="EMBL" id="JBJQND010000004">
    <property type="protein sequence ID" value="KAL3880822.1"/>
    <property type="molecule type" value="Genomic_DNA"/>
</dbReference>
<name>A0ABD3X743_SINWO</name>
<keyword evidence="3" id="KW-0732">Signal</keyword>
<accession>A0ABD3X743</accession>
<keyword evidence="5" id="KW-1185">Reference proteome</keyword>
<proteinExistence type="predicted"/>
<feature type="signal peptide" evidence="3">
    <location>
        <begin position="1"/>
        <end position="24"/>
    </location>
</feature>
<dbReference type="Proteomes" id="UP001634394">
    <property type="component" value="Unassembled WGS sequence"/>
</dbReference>
<comment type="subcellular location">
    <subcellularLocation>
        <location evidence="1">Secreted</location>
    </subcellularLocation>
</comment>
<evidence type="ECO:0000313" key="4">
    <source>
        <dbReference type="EMBL" id="KAL3880822.1"/>
    </source>
</evidence>
<dbReference type="InterPro" id="IPR008993">
    <property type="entry name" value="TIMP-like_OB-fold"/>
</dbReference>
<protein>
    <recommendedName>
        <fullName evidence="6">NTR domain-containing protein</fullName>
    </recommendedName>
</protein>
<dbReference type="PROSITE" id="PS51257">
    <property type="entry name" value="PROKAR_LIPOPROTEIN"/>
    <property type="match status" value="1"/>
</dbReference>
<dbReference type="Pfam" id="PF00965">
    <property type="entry name" value="TIMP"/>
    <property type="match status" value="1"/>
</dbReference>
<organism evidence="4 5">
    <name type="scientific">Sinanodonta woodiana</name>
    <name type="common">Chinese pond mussel</name>
    <name type="synonym">Anodonta woodiana</name>
    <dbReference type="NCBI Taxonomy" id="1069815"/>
    <lineage>
        <taxon>Eukaryota</taxon>
        <taxon>Metazoa</taxon>
        <taxon>Spiralia</taxon>
        <taxon>Lophotrochozoa</taxon>
        <taxon>Mollusca</taxon>
        <taxon>Bivalvia</taxon>
        <taxon>Autobranchia</taxon>
        <taxon>Heteroconchia</taxon>
        <taxon>Palaeoheterodonta</taxon>
        <taxon>Unionida</taxon>
        <taxon>Unionoidea</taxon>
        <taxon>Unionidae</taxon>
        <taxon>Unioninae</taxon>
        <taxon>Sinanodonta</taxon>
    </lineage>
</organism>